<dbReference type="Proteomes" id="UP001556220">
    <property type="component" value="Unassembled WGS sequence"/>
</dbReference>
<evidence type="ECO:0000259" key="3">
    <source>
        <dbReference type="Pfam" id="PF13505"/>
    </source>
</evidence>
<feature type="domain" description="Outer membrane protein beta-barrel" evidence="3">
    <location>
        <begin position="10"/>
        <end position="199"/>
    </location>
</feature>
<evidence type="ECO:0000313" key="5">
    <source>
        <dbReference type="Proteomes" id="UP001556220"/>
    </source>
</evidence>
<protein>
    <submittedName>
        <fullName evidence="4">Outer membrane protein</fullName>
    </submittedName>
</protein>
<reference evidence="4 5" key="1">
    <citation type="submission" date="2024-06" db="EMBL/GenBank/DDBJ databases">
        <authorList>
            <person name="Woo H."/>
        </authorList>
    </citation>
    <scope>NUCLEOTIDE SEQUENCE [LARGE SCALE GENOMIC DNA]</scope>
    <source>
        <strain evidence="4 5">Si-c</strain>
    </source>
</reference>
<dbReference type="EMBL" id="JBFOHK010000002">
    <property type="protein sequence ID" value="MEW9571797.1"/>
    <property type="molecule type" value="Genomic_DNA"/>
</dbReference>
<dbReference type="Pfam" id="PF13505">
    <property type="entry name" value="OMP_b-brl"/>
    <property type="match status" value="1"/>
</dbReference>
<sequence length="199" mass="21760">MNKLLVTTAIAALLASPLAARADDNNSNGNTNPLDNFYVAGNLGQTQYRADFSHDNSVFQNVRFGWRWNGYVGPEIGYVYLGRPKTVSNGVENNLKSRAATVGVNGKYDFGSSDWFATAHAGYMRSTSYMGESVGSDDAARSKSWNNGWYAGAGVGYNLTRNVSLAVNYDNYRLLYGRRGDGQSHLNVAAFSGSVEYRF</sequence>
<accession>A0ABV3QDC2</accession>
<proteinExistence type="predicted"/>
<keyword evidence="1 2" id="KW-0732">Signal</keyword>
<dbReference type="InterPro" id="IPR011250">
    <property type="entry name" value="OMP/PagP_B-barrel"/>
</dbReference>
<feature type="chain" id="PRO_5045257173" evidence="2">
    <location>
        <begin position="23"/>
        <end position="199"/>
    </location>
</feature>
<evidence type="ECO:0000313" key="4">
    <source>
        <dbReference type="EMBL" id="MEW9571797.1"/>
    </source>
</evidence>
<keyword evidence="5" id="KW-1185">Reference proteome</keyword>
<gene>
    <name evidence="4" type="ORF">ABQJ54_08535</name>
</gene>
<dbReference type="RefSeq" id="WP_367853870.1">
    <property type="nucleotide sequence ID" value="NZ_JBFOHK010000002.1"/>
</dbReference>
<feature type="signal peptide" evidence="2">
    <location>
        <begin position="1"/>
        <end position="22"/>
    </location>
</feature>
<dbReference type="SUPFAM" id="SSF56925">
    <property type="entry name" value="OMPA-like"/>
    <property type="match status" value="1"/>
</dbReference>
<comment type="caution">
    <text evidence="4">The sequence shown here is derived from an EMBL/GenBank/DDBJ whole genome shotgun (WGS) entry which is preliminary data.</text>
</comment>
<dbReference type="InterPro" id="IPR027385">
    <property type="entry name" value="Beta-barrel_OMP"/>
</dbReference>
<name>A0ABV3QDC2_9GAMM</name>
<organism evidence="4 5">
    <name type="scientific">Rhodanobacter lycopersici</name>
    <dbReference type="NCBI Taxonomy" id="3162487"/>
    <lineage>
        <taxon>Bacteria</taxon>
        <taxon>Pseudomonadati</taxon>
        <taxon>Pseudomonadota</taxon>
        <taxon>Gammaproteobacteria</taxon>
        <taxon>Lysobacterales</taxon>
        <taxon>Rhodanobacteraceae</taxon>
        <taxon>Rhodanobacter</taxon>
    </lineage>
</organism>
<evidence type="ECO:0000256" key="1">
    <source>
        <dbReference type="ARBA" id="ARBA00022729"/>
    </source>
</evidence>
<evidence type="ECO:0000256" key="2">
    <source>
        <dbReference type="SAM" id="SignalP"/>
    </source>
</evidence>
<dbReference type="Gene3D" id="2.40.160.20">
    <property type="match status" value="1"/>
</dbReference>